<keyword evidence="1" id="KW-0472">Membrane</keyword>
<dbReference type="EMBL" id="CP093547">
    <property type="protein sequence ID" value="UNP30618.1"/>
    <property type="molecule type" value="Genomic_DNA"/>
</dbReference>
<feature type="transmembrane region" description="Helical" evidence="1">
    <location>
        <begin position="50"/>
        <end position="75"/>
    </location>
</feature>
<reference evidence="3 4" key="1">
    <citation type="submission" date="2022-03" db="EMBL/GenBank/DDBJ databases">
        <title>Complete genome sequence of Lysobacter capsici VKM B-2533 and Lysobacter gummosus 10.1.1, promising sources of lytic agents.</title>
        <authorList>
            <person name="Tarlachkov S.V."/>
            <person name="Kudryakova I.V."/>
            <person name="Afoshin A.S."/>
            <person name="Leontyevskaya E.A."/>
            <person name="Leontyevskaya N.V."/>
        </authorList>
    </citation>
    <scope>NUCLEOTIDE SEQUENCE [LARGE SCALE GENOMIC DNA]</scope>
    <source>
        <strain evidence="3 4">10.1.1</strain>
    </source>
</reference>
<organism evidence="3 4">
    <name type="scientific">Lysobacter gummosus</name>
    <dbReference type="NCBI Taxonomy" id="262324"/>
    <lineage>
        <taxon>Bacteria</taxon>
        <taxon>Pseudomonadati</taxon>
        <taxon>Pseudomonadota</taxon>
        <taxon>Gammaproteobacteria</taxon>
        <taxon>Lysobacterales</taxon>
        <taxon>Lysobacteraceae</taxon>
        <taxon>Lysobacter</taxon>
    </lineage>
</organism>
<keyword evidence="1" id="KW-0812">Transmembrane</keyword>
<name>A0ABY3XG46_9GAMM</name>
<keyword evidence="4" id="KW-1185">Reference proteome</keyword>
<feature type="transmembrane region" description="Helical" evidence="1">
    <location>
        <begin position="95"/>
        <end position="116"/>
    </location>
</feature>
<evidence type="ECO:0000259" key="2">
    <source>
        <dbReference type="Pfam" id="PF13127"/>
    </source>
</evidence>
<feature type="domain" description="DUF3955" evidence="2">
    <location>
        <begin position="57"/>
        <end position="109"/>
    </location>
</feature>
<evidence type="ECO:0000313" key="3">
    <source>
        <dbReference type="EMBL" id="UNP30618.1"/>
    </source>
</evidence>
<proteinExistence type="predicted"/>
<gene>
    <name evidence="3" type="ORF">MOV92_04965</name>
</gene>
<sequence length="124" mass="13470">MNQRRFASLWLHPQPTSAAQPARHRDADVAALRTDLAAIRRPHSQEPAMIRLFSLSTLSLALLALGGGCLLAFGSIGSTIDEQGFLHEPFALLPIGWLLIFAGALLAILAGLRTLLRAPRRQAR</sequence>
<dbReference type="Proteomes" id="UP000829194">
    <property type="component" value="Chromosome"/>
</dbReference>
<dbReference type="Pfam" id="PF13127">
    <property type="entry name" value="DUF3955"/>
    <property type="match status" value="1"/>
</dbReference>
<evidence type="ECO:0000256" key="1">
    <source>
        <dbReference type="SAM" id="Phobius"/>
    </source>
</evidence>
<dbReference type="InterPro" id="IPR025016">
    <property type="entry name" value="DUF3955"/>
</dbReference>
<evidence type="ECO:0000313" key="4">
    <source>
        <dbReference type="Proteomes" id="UP000829194"/>
    </source>
</evidence>
<dbReference type="RefSeq" id="WP_222837577.1">
    <property type="nucleotide sequence ID" value="NZ_CP011131.1"/>
</dbReference>
<accession>A0ABY3XG46</accession>
<keyword evidence="1" id="KW-1133">Transmembrane helix</keyword>
<protein>
    <submittedName>
        <fullName evidence="3">DUF3955 domain-containing protein</fullName>
    </submittedName>
</protein>